<evidence type="ECO:0000259" key="11">
    <source>
        <dbReference type="PROSITE" id="PS51462"/>
    </source>
</evidence>
<keyword evidence="4" id="KW-0963">Cytoplasm</keyword>
<dbReference type="Gene3D" id="1.10.10.1050">
    <property type="entry name" value="Dcp2, box A domain"/>
    <property type="match status" value="1"/>
</dbReference>
<dbReference type="FunFam" id="3.90.79.10:FF:000003">
    <property type="entry name" value="M7GpppN-mRNA hydrolase isoform 2"/>
    <property type="match status" value="1"/>
</dbReference>
<dbReference type="CDD" id="cd03672">
    <property type="entry name" value="NUDIX_Dcp2p_Nudt20"/>
    <property type="match status" value="1"/>
</dbReference>
<evidence type="ECO:0000313" key="13">
    <source>
        <dbReference type="Proteomes" id="UP001187531"/>
    </source>
</evidence>
<dbReference type="GO" id="GO:0005737">
    <property type="term" value="C:cytoplasm"/>
    <property type="evidence" value="ECO:0007669"/>
    <property type="project" value="UniProtKB-SubCell"/>
</dbReference>
<evidence type="ECO:0000256" key="4">
    <source>
        <dbReference type="ARBA" id="ARBA00022490"/>
    </source>
</evidence>
<keyword evidence="6" id="KW-0378">Hydrolase</keyword>
<evidence type="ECO:0000313" key="12">
    <source>
        <dbReference type="EMBL" id="KAK2705086.1"/>
    </source>
</evidence>
<keyword evidence="8" id="KW-0464">Manganese</keyword>
<dbReference type="PANTHER" id="PTHR23114:SF17">
    <property type="entry name" value="M7GPPPN-MRNA HYDROLASE"/>
    <property type="match status" value="1"/>
</dbReference>
<proteinExistence type="inferred from homology"/>
<dbReference type="Pfam" id="PF05026">
    <property type="entry name" value="DCP2"/>
    <property type="match status" value="1"/>
</dbReference>
<protein>
    <recommendedName>
        <fullName evidence="10">mRNA-decapping enzyme 2</fullName>
    </recommendedName>
</protein>
<dbReference type="Pfam" id="PF00293">
    <property type="entry name" value="NUDIX"/>
    <property type="match status" value="1"/>
</dbReference>
<name>A0AA88KWW6_ARTSF</name>
<dbReference type="InterPro" id="IPR044099">
    <property type="entry name" value="Dcp2_NUDIX"/>
</dbReference>
<reference evidence="12" key="1">
    <citation type="submission" date="2023-07" db="EMBL/GenBank/DDBJ databases">
        <title>Chromosome-level genome assembly of Artemia franciscana.</title>
        <authorList>
            <person name="Jo E."/>
        </authorList>
    </citation>
    <scope>NUCLEOTIDE SEQUENCE</scope>
    <source>
        <tissue evidence="12">Whole body</tissue>
    </source>
</reference>
<dbReference type="InterPro" id="IPR015797">
    <property type="entry name" value="NUDIX_hydrolase-like_dom_sf"/>
</dbReference>
<dbReference type="GO" id="GO:0030145">
    <property type="term" value="F:manganese ion binding"/>
    <property type="evidence" value="ECO:0007669"/>
    <property type="project" value="InterPro"/>
</dbReference>
<evidence type="ECO:0000256" key="3">
    <source>
        <dbReference type="ARBA" id="ARBA00005279"/>
    </source>
</evidence>
<dbReference type="Proteomes" id="UP001187531">
    <property type="component" value="Unassembled WGS sequence"/>
</dbReference>
<evidence type="ECO:0000256" key="1">
    <source>
        <dbReference type="ARBA" id="ARBA00001936"/>
    </source>
</evidence>
<keyword evidence="13" id="KW-1185">Reference proteome</keyword>
<gene>
    <name evidence="12" type="ORF">QYM36_017208</name>
</gene>
<comment type="caution">
    <text evidence="12">The sequence shown here is derived from an EMBL/GenBank/DDBJ whole genome shotgun (WGS) entry which is preliminary data.</text>
</comment>
<evidence type="ECO:0000256" key="7">
    <source>
        <dbReference type="ARBA" id="ARBA00022884"/>
    </source>
</evidence>
<dbReference type="PANTHER" id="PTHR23114">
    <property type="entry name" value="M7GPPPN-MRNA HYDROLASE"/>
    <property type="match status" value="1"/>
</dbReference>
<dbReference type="PROSITE" id="PS00893">
    <property type="entry name" value="NUDIX_BOX"/>
    <property type="match status" value="1"/>
</dbReference>
<evidence type="ECO:0000256" key="10">
    <source>
        <dbReference type="ARBA" id="ARBA00078183"/>
    </source>
</evidence>
<evidence type="ECO:0000256" key="9">
    <source>
        <dbReference type="ARBA" id="ARBA00047661"/>
    </source>
</evidence>
<comment type="cofactor">
    <cofactor evidence="1">
        <name>Mn(2+)</name>
        <dbReference type="ChEBI" id="CHEBI:29035"/>
    </cofactor>
</comment>
<dbReference type="GO" id="GO:0140933">
    <property type="term" value="F:5'-(N(7)-methylguanosine 5'-triphospho)-[mRNA] hydrolase activity"/>
    <property type="evidence" value="ECO:0007669"/>
    <property type="project" value="UniProtKB-EC"/>
</dbReference>
<evidence type="ECO:0000256" key="2">
    <source>
        <dbReference type="ARBA" id="ARBA00004496"/>
    </source>
</evidence>
<dbReference type="InterPro" id="IPR007722">
    <property type="entry name" value="DCP2_BoxA"/>
</dbReference>
<comment type="catalytic activity">
    <reaction evidence="9">
        <text>a 5'-end (N(7)-methyl 5'-triphosphoguanosine)-ribonucleoside in mRNA + H2O = N(7)-methyl-GDP + a 5'-end phospho-ribonucleoside in mRNA + 2 H(+)</text>
        <dbReference type="Rhea" id="RHEA:67484"/>
        <dbReference type="Rhea" id="RHEA-COMP:15692"/>
        <dbReference type="Rhea" id="RHEA-COMP:17167"/>
        <dbReference type="ChEBI" id="CHEBI:15377"/>
        <dbReference type="ChEBI" id="CHEBI:15378"/>
        <dbReference type="ChEBI" id="CHEBI:63714"/>
        <dbReference type="ChEBI" id="CHEBI:138282"/>
        <dbReference type="ChEBI" id="CHEBI:156461"/>
        <dbReference type="EC" id="3.6.1.62"/>
    </reaction>
    <physiologicalReaction direction="left-to-right" evidence="9">
        <dbReference type="Rhea" id="RHEA:67485"/>
    </physiologicalReaction>
</comment>
<comment type="similarity">
    <text evidence="3">Belongs to the Nudix hydrolase family. DCP2 subfamily.</text>
</comment>
<dbReference type="SUPFAM" id="SSF140586">
    <property type="entry name" value="Dcp2 domain-like"/>
    <property type="match status" value="1"/>
</dbReference>
<dbReference type="AlphaFoldDB" id="A0AA88KWW6"/>
<dbReference type="GO" id="GO:0000184">
    <property type="term" value="P:nuclear-transcribed mRNA catabolic process, nonsense-mediated decay"/>
    <property type="evidence" value="ECO:0007669"/>
    <property type="project" value="InterPro"/>
</dbReference>
<evidence type="ECO:0000256" key="8">
    <source>
        <dbReference type="ARBA" id="ARBA00023211"/>
    </source>
</evidence>
<keyword evidence="7" id="KW-0694">RNA-binding</keyword>
<dbReference type="Gene3D" id="3.90.79.10">
    <property type="entry name" value="Nucleoside Triphosphate Pyrophosphohydrolase"/>
    <property type="match status" value="1"/>
</dbReference>
<organism evidence="12 13">
    <name type="scientific">Artemia franciscana</name>
    <name type="common">Brine shrimp</name>
    <name type="synonym">Artemia sanfranciscana</name>
    <dbReference type="NCBI Taxonomy" id="6661"/>
    <lineage>
        <taxon>Eukaryota</taxon>
        <taxon>Metazoa</taxon>
        <taxon>Ecdysozoa</taxon>
        <taxon>Arthropoda</taxon>
        <taxon>Crustacea</taxon>
        <taxon>Branchiopoda</taxon>
        <taxon>Anostraca</taxon>
        <taxon>Artemiidae</taxon>
        <taxon>Artemia</taxon>
    </lineage>
</organism>
<dbReference type="GO" id="GO:0003723">
    <property type="term" value="F:RNA binding"/>
    <property type="evidence" value="ECO:0007669"/>
    <property type="project" value="UniProtKB-KW"/>
</dbReference>
<evidence type="ECO:0000256" key="5">
    <source>
        <dbReference type="ARBA" id="ARBA00022723"/>
    </source>
</evidence>
<comment type="subcellular location">
    <subcellularLocation>
        <location evidence="2">Cytoplasm</location>
    </subcellularLocation>
</comment>
<sequence>MSNEGFTHLLEKYIFSMPEKDTKNLNKVCQQIQLVNWALFDSPNKEDYSPHMTWLRKLKYKEFMRYVFNKVEFLRKDITNVDTIYNEWQKYCRLIPTYGCILVNKRYDKVLLVKVFGSNSGWSFPKGKIEENESELECAVREVFEETGYRCNRRRIDLNRYIDLGKQNSYSRYCKLFIVYDVNEEFNFKPKSKYEITDIKWHSISEIFNKIDAKQFRLVQPYMDRLLSKVKSQKVTHQRYKIKSKLNTTNFGSRVFCPAMAYNCGGNQAFPPHSVTFIDCIFYVFKDKMLFRIPLRFTKKTFQFYAMGRPLLQY</sequence>
<evidence type="ECO:0000256" key="6">
    <source>
        <dbReference type="ARBA" id="ARBA00022801"/>
    </source>
</evidence>
<dbReference type="PROSITE" id="PS51462">
    <property type="entry name" value="NUDIX"/>
    <property type="match status" value="1"/>
</dbReference>
<dbReference type="InterPro" id="IPR020084">
    <property type="entry name" value="NUDIX_hydrolase_CS"/>
</dbReference>
<dbReference type="InterPro" id="IPR036189">
    <property type="entry name" value="DCP2_BoxA_sf"/>
</dbReference>
<dbReference type="EMBL" id="JAVRJZ010000021">
    <property type="protein sequence ID" value="KAK2705086.1"/>
    <property type="molecule type" value="Genomic_DNA"/>
</dbReference>
<dbReference type="GO" id="GO:0000290">
    <property type="term" value="P:deadenylation-dependent decapping of nuclear-transcribed mRNA"/>
    <property type="evidence" value="ECO:0007669"/>
    <property type="project" value="InterPro"/>
</dbReference>
<feature type="domain" description="Nudix hydrolase" evidence="11">
    <location>
        <begin position="93"/>
        <end position="224"/>
    </location>
</feature>
<dbReference type="InterPro" id="IPR000086">
    <property type="entry name" value="NUDIX_hydrolase_dom"/>
</dbReference>
<keyword evidence="5" id="KW-0479">Metal-binding</keyword>
<dbReference type="SUPFAM" id="SSF55811">
    <property type="entry name" value="Nudix"/>
    <property type="match status" value="1"/>
</dbReference>
<accession>A0AA88KWW6</accession>